<keyword evidence="2" id="KW-1003">Cell membrane</keyword>
<reference evidence="5 6" key="1">
    <citation type="submission" date="2017-10" db="EMBL/GenBank/DDBJ databases">
        <title>Development of genomic resources for the powdery mildew, Erysiphe pulchra.</title>
        <authorList>
            <person name="Wadl P.A."/>
            <person name="Mack B.M."/>
            <person name="Moore G."/>
            <person name="Beltz S.B."/>
        </authorList>
    </citation>
    <scope>NUCLEOTIDE SEQUENCE [LARGE SCALE GENOMIC DNA]</scope>
    <source>
        <strain evidence="5">Cflorida</strain>
    </source>
</reference>
<evidence type="ECO:0000313" key="6">
    <source>
        <dbReference type="Proteomes" id="UP000237438"/>
    </source>
</evidence>
<evidence type="ECO:0000256" key="3">
    <source>
        <dbReference type="SAM" id="MobiDB-lite"/>
    </source>
</evidence>
<dbReference type="SUPFAM" id="SSF103473">
    <property type="entry name" value="MFS general substrate transporter"/>
    <property type="match status" value="1"/>
</dbReference>
<feature type="region of interest" description="Disordered" evidence="3">
    <location>
        <begin position="184"/>
        <end position="223"/>
    </location>
</feature>
<organism evidence="5 6">
    <name type="scientific">Erysiphe pulchra</name>
    <dbReference type="NCBI Taxonomy" id="225359"/>
    <lineage>
        <taxon>Eukaryota</taxon>
        <taxon>Fungi</taxon>
        <taxon>Dikarya</taxon>
        <taxon>Ascomycota</taxon>
        <taxon>Pezizomycotina</taxon>
        <taxon>Leotiomycetes</taxon>
        <taxon>Erysiphales</taxon>
        <taxon>Erysiphaceae</taxon>
        <taxon>Erysiphe</taxon>
    </lineage>
</organism>
<evidence type="ECO:0000256" key="2">
    <source>
        <dbReference type="ARBA" id="ARBA00022475"/>
    </source>
</evidence>
<keyword evidence="6" id="KW-1185">Reference proteome</keyword>
<dbReference type="AlphaFoldDB" id="A0A2S4PWS2"/>
<evidence type="ECO:0008006" key="7">
    <source>
        <dbReference type="Google" id="ProtNLM"/>
    </source>
</evidence>
<evidence type="ECO:0000313" key="5">
    <source>
        <dbReference type="EMBL" id="POS86473.1"/>
    </source>
</evidence>
<dbReference type="OrthoDB" id="546893at2759"/>
<dbReference type="InterPro" id="IPR036259">
    <property type="entry name" value="MFS_trans_sf"/>
</dbReference>
<dbReference type="Proteomes" id="UP000237438">
    <property type="component" value="Unassembled WGS sequence"/>
</dbReference>
<gene>
    <name evidence="5" type="ORF">EPUL_004003</name>
</gene>
<dbReference type="InterPro" id="IPR050375">
    <property type="entry name" value="MFS_TsgA-like"/>
</dbReference>
<dbReference type="PANTHER" id="PTHR43702">
    <property type="entry name" value="L-FUCOSE-PROTON SYMPORTER"/>
    <property type="match status" value="1"/>
</dbReference>
<proteinExistence type="predicted"/>
<feature type="compositionally biased region" description="Pro residues" evidence="3">
    <location>
        <begin position="205"/>
        <end position="214"/>
    </location>
</feature>
<sequence length="259" mass="27928">MFIIGMGLSTLETVANPFLAMCGPPQYSQFRLGLAQLVETIGSLVTPLIASRVFFTDTIAKSEDLKNIRWVYISFSCLVVFFIFLFIIVPIPELTDRDMGIQGLLDLGRYTIIGNSLIVTATGGGAIFPPITGAVATKMQKIRSNRPFHRAMIVPTIGFTAAWIYPLYANIWNRKAQVLPGVMTEPKKTDSDSGSDTNAPGYIMPKPPPKPSPVPNLAGHNSEAPSPIGISEASAWASSIESAAMSSIVLSWVLVAIVL</sequence>
<evidence type="ECO:0000256" key="4">
    <source>
        <dbReference type="SAM" id="Phobius"/>
    </source>
</evidence>
<protein>
    <recommendedName>
        <fullName evidence="7">Major facilitator superfamily (MFS) profile domain-containing protein</fullName>
    </recommendedName>
</protein>
<keyword evidence="4" id="KW-1133">Transmembrane helix</keyword>
<feature type="transmembrane region" description="Helical" evidence="4">
    <location>
        <begin position="112"/>
        <end position="136"/>
    </location>
</feature>
<name>A0A2S4PWS2_9PEZI</name>
<accession>A0A2S4PWS2</accession>
<keyword evidence="4" id="KW-0472">Membrane</keyword>
<dbReference type="PANTHER" id="PTHR43702:SF5">
    <property type="entry name" value="MAJOR FACILITATOR SUPERFAMILY (MFS) PROFILE DOMAIN-CONTAINING PROTEIN"/>
    <property type="match status" value="1"/>
</dbReference>
<evidence type="ECO:0000256" key="1">
    <source>
        <dbReference type="ARBA" id="ARBA00004429"/>
    </source>
</evidence>
<dbReference type="Gene3D" id="1.20.1250.20">
    <property type="entry name" value="MFS general substrate transporter like domains"/>
    <property type="match status" value="2"/>
</dbReference>
<keyword evidence="4" id="KW-0812">Transmembrane</keyword>
<dbReference type="STRING" id="225359.A0A2S4PWS2"/>
<feature type="transmembrane region" description="Helical" evidence="4">
    <location>
        <begin position="70"/>
        <end position="92"/>
    </location>
</feature>
<dbReference type="GO" id="GO:0005886">
    <property type="term" value="C:plasma membrane"/>
    <property type="evidence" value="ECO:0007669"/>
    <property type="project" value="UniProtKB-SubCell"/>
</dbReference>
<comment type="subcellular location">
    <subcellularLocation>
        <location evidence="1">Cell inner membrane</location>
        <topology evidence="1">Multi-pass membrane protein</topology>
    </subcellularLocation>
</comment>
<comment type="caution">
    <text evidence="5">The sequence shown here is derived from an EMBL/GenBank/DDBJ whole genome shotgun (WGS) entry which is preliminary data.</text>
</comment>
<feature type="transmembrane region" description="Helical" evidence="4">
    <location>
        <begin position="148"/>
        <end position="168"/>
    </location>
</feature>
<dbReference type="EMBL" id="PEDP01000325">
    <property type="protein sequence ID" value="POS86473.1"/>
    <property type="molecule type" value="Genomic_DNA"/>
</dbReference>